<accession>A0A0B7N494</accession>
<dbReference type="OrthoDB" id="2013972at2759"/>
<evidence type="ECO:0000256" key="1">
    <source>
        <dbReference type="SAM" id="MobiDB-lite"/>
    </source>
</evidence>
<dbReference type="STRING" id="35722.A0A0B7N494"/>
<organism evidence="3 4">
    <name type="scientific">Parasitella parasitica</name>
    <dbReference type="NCBI Taxonomy" id="35722"/>
    <lineage>
        <taxon>Eukaryota</taxon>
        <taxon>Fungi</taxon>
        <taxon>Fungi incertae sedis</taxon>
        <taxon>Mucoromycota</taxon>
        <taxon>Mucoromycotina</taxon>
        <taxon>Mucoromycetes</taxon>
        <taxon>Mucorales</taxon>
        <taxon>Mucorineae</taxon>
        <taxon>Mucoraceae</taxon>
        <taxon>Parasitella</taxon>
    </lineage>
</organism>
<dbReference type="InterPro" id="IPR029063">
    <property type="entry name" value="SAM-dependent_MTases_sf"/>
</dbReference>
<dbReference type="Proteomes" id="UP000054107">
    <property type="component" value="Unassembled WGS sequence"/>
</dbReference>
<feature type="region of interest" description="Disordered" evidence="1">
    <location>
        <begin position="17"/>
        <end position="38"/>
    </location>
</feature>
<dbReference type="SUPFAM" id="SSF53335">
    <property type="entry name" value="S-adenosyl-L-methionine-dependent methyltransferases"/>
    <property type="match status" value="1"/>
</dbReference>
<dbReference type="PANTHER" id="PTHR43591">
    <property type="entry name" value="METHYLTRANSFERASE"/>
    <property type="match status" value="1"/>
</dbReference>
<dbReference type="InterPro" id="IPR041698">
    <property type="entry name" value="Methyltransf_25"/>
</dbReference>
<feature type="domain" description="Methyltransferase" evidence="2">
    <location>
        <begin position="112"/>
        <end position="203"/>
    </location>
</feature>
<sequence length="329" mass="37169">MGAKLSSNSKIFKTKNIVSARDPLSPPASTTSSTISKHKKSRSFVLAEDYQLPTPRTSSSGSFDTRELPYATLKTENDRMNANQFALKALFGGNYIDQVGNHIDFNCKDTKVLDVGCGAGGWIMDMATEYPAPHFTGLDKVSLFPETIRPANVSFKQHDVKLGLPYEDNTFDFVHMRLFLIAFNKYEWVEFIKEAYRVTKPNGIIQLLEVEMLDDGDEMIQTFGSLIDNIMSANDQDALIARKLPAILSDGGFKPIQHVRKSLPLDNHPLASEFLYIFDISFDTVKNIVYAMYDLSTEEKYQEIKRQWLLSRKNTSHSTWWAAAGQKVI</sequence>
<dbReference type="CDD" id="cd02440">
    <property type="entry name" value="AdoMet_MTases"/>
    <property type="match status" value="1"/>
</dbReference>
<dbReference type="Gene3D" id="3.40.50.150">
    <property type="entry name" value="Vaccinia Virus protein VP39"/>
    <property type="match status" value="1"/>
</dbReference>
<proteinExistence type="predicted"/>
<protein>
    <recommendedName>
        <fullName evidence="2">Methyltransferase domain-containing protein</fullName>
    </recommendedName>
</protein>
<gene>
    <name evidence="3" type="primary">PARPA_03460.1 scaffold 7964</name>
</gene>
<reference evidence="3 4" key="1">
    <citation type="submission" date="2014-09" db="EMBL/GenBank/DDBJ databases">
        <authorList>
            <person name="Ellenberger Sabrina"/>
        </authorList>
    </citation>
    <scope>NUCLEOTIDE SEQUENCE [LARGE SCALE GENOMIC DNA]</scope>
    <source>
        <strain evidence="3 4">CBS 412.66</strain>
    </source>
</reference>
<dbReference type="EMBL" id="LN722574">
    <property type="protein sequence ID" value="CEP09874.1"/>
    <property type="molecule type" value="Genomic_DNA"/>
</dbReference>
<evidence type="ECO:0000313" key="4">
    <source>
        <dbReference type="Proteomes" id="UP000054107"/>
    </source>
</evidence>
<evidence type="ECO:0000313" key="3">
    <source>
        <dbReference type="EMBL" id="CEP09874.1"/>
    </source>
</evidence>
<dbReference type="AlphaFoldDB" id="A0A0B7N494"/>
<dbReference type="GO" id="GO:0008168">
    <property type="term" value="F:methyltransferase activity"/>
    <property type="evidence" value="ECO:0007669"/>
    <property type="project" value="TreeGrafter"/>
</dbReference>
<dbReference type="PANTHER" id="PTHR43591:SF24">
    <property type="entry name" value="2-METHOXY-6-POLYPRENYL-1,4-BENZOQUINOL METHYLASE, MITOCHONDRIAL"/>
    <property type="match status" value="1"/>
</dbReference>
<name>A0A0B7N494_9FUNG</name>
<evidence type="ECO:0000259" key="2">
    <source>
        <dbReference type="Pfam" id="PF13649"/>
    </source>
</evidence>
<keyword evidence="4" id="KW-1185">Reference proteome</keyword>
<dbReference type="Pfam" id="PF13649">
    <property type="entry name" value="Methyltransf_25"/>
    <property type="match status" value="1"/>
</dbReference>